<dbReference type="PANTHER" id="PTHR11680:SF50">
    <property type="entry name" value="SERINE HYDROXYMETHYLTRANSFERASE"/>
    <property type="match status" value="1"/>
</dbReference>
<dbReference type="SUPFAM" id="SSF53383">
    <property type="entry name" value="PLP-dependent transferases"/>
    <property type="match status" value="1"/>
</dbReference>
<evidence type="ECO:0000256" key="4">
    <source>
        <dbReference type="ARBA" id="ARBA00006376"/>
    </source>
</evidence>
<evidence type="ECO:0000256" key="9">
    <source>
        <dbReference type="ARBA" id="ARBA00022679"/>
    </source>
</evidence>
<evidence type="ECO:0000256" key="10">
    <source>
        <dbReference type="ARBA" id="ARBA00022898"/>
    </source>
</evidence>
<comment type="subunit">
    <text evidence="5 11">Homodimer.</text>
</comment>
<comment type="pathway">
    <text evidence="11">Amino-acid biosynthesis; glycine biosynthesis; glycine from L-serine: step 1/1.</text>
</comment>
<organism evidence="13 14">
    <name type="scientific">Neisseria subflava</name>
    <dbReference type="NCBI Taxonomy" id="28449"/>
    <lineage>
        <taxon>Bacteria</taxon>
        <taxon>Pseudomonadati</taxon>
        <taxon>Pseudomonadota</taxon>
        <taxon>Betaproteobacteria</taxon>
        <taxon>Neisseriales</taxon>
        <taxon>Neisseriaceae</taxon>
        <taxon>Neisseria</taxon>
    </lineage>
</organism>
<feature type="modified residue" description="N6-(pyridoxal phosphate)lysine" evidence="11 12">
    <location>
        <position position="229"/>
    </location>
</feature>
<dbReference type="NCBIfam" id="NF000586">
    <property type="entry name" value="PRK00011.1"/>
    <property type="match status" value="1"/>
</dbReference>
<dbReference type="EC" id="2.1.2.1" evidence="11"/>
<dbReference type="GO" id="GO:0030170">
    <property type="term" value="F:pyridoxal phosphate binding"/>
    <property type="evidence" value="ECO:0007669"/>
    <property type="project" value="UniProtKB-UniRule"/>
</dbReference>
<comment type="pathway">
    <text evidence="11">One-carbon metabolism; tetrahydrofolate interconversion.</text>
</comment>
<dbReference type="RefSeq" id="WP_254322746.1">
    <property type="nucleotide sequence ID" value="NZ_CAUJRL010000035.1"/>
</dbReference>
<dbReference type="Pfam" id="PF00464">
    <property type="entry name" value="SHMT"/>
    <property type="match status" value="1"/>
</dbReference>
<keyword evidence="9 11" id="KW-0808">Transferase</keyword>
<evidence type="ECO:0000256" key="7">
    <source>
        <dbReference type="ARBA" id="ARBA00022563"/>
    </source>
</evidence>
<dbReference type="InterPro" id="IPR015421">
    <property type="entry name" value="PyrdxlP-dep_Trfase_major"/>
</dbReference>
<dbReference type="InterPro" id="IPR015422">
    <property type="entry name" value="PyrdxlP-dep_Trfase_small"/>
</dbReference>
<keyword evidence="8 11" id="KW-0028">Amino-acid biosynthesis</keyword>
<feature type="binding site" evidence="11">
    <location>
        <begin position="125"/>
        <end position="127"/>
    </location>
    <ligand>
        <name>(6S)-5,6,7,8-tetrahydrofolate</name>
        <dbReference type="ChEBI" id="CHEBI:57453"/>
    </ligand>
</feature>
<dbReference type="FunFam" id="3.90.1150.10:FF:000003">
    <property type="entry name" value="Serine hydroxymethyltransferase"/>
    <property type="match status" value="1"/>
</dbReference>
<comment type="catalytic activity">
    <reaction evidence="1 11">
        <text>(6R)-5,10-methylene-5,6,7,8-tetrahydrofolate + glycine + H2O = (6S)-5,6,7,8-tetrahydrofolate + L-serine</text>
        <dbReference type="Rhea" id="RHEA:15481"/>
        <dbReference type="ChEBI" id="CHEBI:15377"/>
        <dbReference type="ChEBI" id="CHEBI:15636"/>
        <dbReference type="ChEBI" id="CHEBI:33384"/>
        <dbReference type="ChEBI" id="CHEBI:57305"/>
        <dbReference type="ChEBI" id="CHEBI:57453"/>
        <dbReference type="EC" id="2.1.2.1"/>
    </reaction>
</comment>
<dbReference type="InterPro" id="IPR001085">
    <property type="entry name" value="Ser_HO-MeTrfase"/>
</dbReference>
<evidence type="ECO:0000256" key="12">
    <source>
        <dbReference type="PIRSR" id="PIRSR000412-50"/>
    </source>
</evidence>
<dbReference type="GO" id="GO:0005829">
    <property type="term" value="C:cytosol"/>
    <property type="evidence" value="ECO:0007669"/>
    <property type="project" value="TreeGrafter"/>
</dbReference>
<protein>
    <recommendedName>
        <fullName evidence="11">Serine hydroxymethyltransferase</fullName>
        <shortName evidence="11">SHMT</shortName>
        <shortName evidence="11">Serine methylase</shortName>
        <ecNumber evidence="11">2.1.2.1</ecNumber>
    </recommendedName>
</protein>
<dbReference type="HAMAP" id="MF_00051">
    <property type="entry name" value="SHMT"/>
    <property type="match status" value="1"/>
</dbReference>
<evidence type="ECO:0000256" key="6">
    <source>
        <dbReference type="ARBA" id="ARBA00022490"/>
    </source>
</evidence>
<comment type="caution">
    <text evidence="11">Lacks conserved residue(s) required for the propagation of feature annotation.</text>
</comment>
<evidence type="ECO:0000313" key="14">
    <source>
        <dbReference type="Proteomes" id="UP001057296"/>
    </source>
</evidence>
<dbReference type="InterPro" id="IPR049943">
    <property type="entry name" value="Ser_HO-MeTrfase-like"/>
</dbReference>
<dbReference type="Gene3D" id="3.90.1150.10">
    <property type="entry name" value="Aspartate Aminotransferase, domain 1"/>
    <property type="match status" value="1"/>
</dbReference>
<comment type="subcellular location">
    <subcellularLocation>
        <location evidence="3 11">Cytoplasm</location>
    </subcellularLocation>
</comment>
<dbReference type="PANTHER" id="PTHR11680">
    <property type="entry name" value="SERINE HYDROXYMETHYLTRANSFERASE"/>
    <property type="match status" value="1"/>
</dbReference>
<accession>A0A9X9I136</accession>
<dbReference type="AlphaFoldDB" id="A0A9X9I136"/>
<comment type="cofactor">
    <cofactor evidence="2 11 12">
        <name>pyridoxal 5'-phosphate</name>
        <dbReference type="ChEBI" id="CHEBI:597326"/>
    </cofactor>
</comment>
<dbReference type="PROSITE" id="PS00096">
    <property type="entry name" value="SHMT"/>
    <property type="match status" value="1"/>
</dbReference>
<evidence type="ECO:0000313" key="13">
    <source>
        <dbReference type="EMBL" id="UTG70527.1"/>
    </source>
</evidence>
<keyword evidence="7 11" id="KW-0554">One-carbon metabolism</keyword>
<name>A0A9X9I136_NEISU</name>
<keyword evidence="6 11" id="KW-0963">Cytoplasm</keyword>
<dbReference type="Gene3D" id="3.40.640.10">
    <property type="entry name" value="Type I PLP-dependent aspartate aminotransferase-like (Major domain)"/>
    <property type="match status" value="1"/>
</dbReference>
<evidence type="ECO:0000256" key="5">
    <source>
        <dbReference type="ARBA" id="ARBA00011738"/>
    </source>
</evidence>
<dbReference type="InterPro" id="IPR015424">
    <property type="entry name" value="PyrdxlP-dep_Trfase"/>
</dbReference>
<comment type="similarity">
    <text evidence="4 11">Belongs to the SHMT family.</text>
</comment>
<gene>
    <name evidence="11" type="primary">glyA</name>
    <name evidence="13" type="ORF">KCG54_04250</name>
</gene>
<dbReference type="Proteomes" id="UP001057296">
    <property type="component" value="Chromosome"/>
</dbReference>
<dbReference type="EMBL" id="CP073115">
    <property type="protein sequence ID" value="UTG70527.1"/>
    <property type="molecule type" value="Genomic_DNA"/>
</dbReference>
<evidence type="ECO:0000256" key="8">
    <source>
        <dbReference type="ARBA" id="ARBA00022605"/>
    </source>
</evidence>
<keyword evidence="10 11" id="KW-0663">Pyridoxal phosphate</keyword>
<dbReference type="PIRSF" id="PIRSF000412">
    <property type="entry name" value="SHMT"/>
    <property type="match status" value="1"/>
</dbReference>
<dbReference type="GO" id="GO:0019264">
    <property type="term" value="P:glycine biosynthetic process from serine"/>
    <property type="evidence" value="ECO:0007669"/>
    <property type="project" value="UniProtKB-UniRule"/>
</dbReference>
<feature type="binding site" evidence="11">
    <location>
        <position position="121"/>
    </location>
    <ligand>
        <name>(6S)-5,6,7,8-tetrahydrofolate</name>
        <dbReference type="ChEBI" id="CHEBI:57453"/>
    </ligand>
</feature>
<sequence length="416" mass="44927">MFSKSVTLAQYDPDLAAAIAQEDKRQQDHVELIASENYVSCAVMEAQGSQLTNKYAEGYPGKRYYGGCEYVDIVEQLAIDRVKELFGAAYANVQPHSGSQANQAVYASVLKPGDTILGMSLAHGGHLTHGASVNISGKLYNAITYGLDENEVLDYAEVERLALEHKPKMIVAGASAYALQIDWAKFREIADKVGAYLFVDMAHYAGLIAGGEYPNPVPFCDFVTTTTHKTLRGPRGGVILCRDNTHEKALNSAIFPSLQGGPLMHVIAAKAVAFKEALQPEFKQYAKQVKINAAAMAEELVKRGLRIVSGRTESHVFLVDLQPMKITGKAAEAALGKAHITVNKNAIPNDPEKPFVTSGIRIGSAAMTTRGFNEADARVLANLVADVLANPEDEANLAKVREQVTALCNKYPVYGA</sequence>
<feature type="site" description="Plays an important role in substrate specificity" evidence="11">
    <location>
        <position position="228"/>
    </location>
</feature>
<proteinExistence type="inferred from homology"/>
<dbReference type="GO" id="GO:0004372">
    <property type="term" value="F:glycine hydroxymethyltransferase activity"/>
    <property type="evidence" value="ECO:0007669"/>
    <property type="project" value="UniProtKB-UniRule"/>
</dbReference>
<dbReference type="FunFam" id="3.40.640.10:FF:000001">
    <property type="entry name" value="Serine hydroxymethyltransferase"/>
    <property type="match status" value="1"/>
</dbReference>
<dbReference type="CDD" id="cd00378">
    <property type="entry name" value="SHMT"/>
    <property type="match status" value="1"/>
</dbReference>
<reference evidence="13" key="1">
    <citation type="submission" date="2021-04" db="EMBL/GenBank/DDBJ databases">
        <title>Characterizing Neisseria spp. as novel respiratory pathobionts in bronchiectasis.</title>
        <authorList>
            <person name="Li L."/>
            <person name="Mac Aogain M."/>
            <person name="Xu T."/>
            <person name="Jaggi T.K."/>
            <person name="Chan L.Y."/>
            <person name="Keir H.R."/>
            <person name="Dicker A.J."/>
            <person name="Qu J."/>
            <person name="Liu Y."/>
            <person name="Chen H.S."/>
            <person name="Koh M.S."/>
            <person name="Ong T.H."/>
            <person name="Lim A.Y.H."/>
            <person name="Abisheganaden J."/>
            <person name="Low T.B."/>
            <person name="Oliver B.G."/>
            <person name="Tan N.S."/>
            <person name="Fang M."/>
            <person name="Chalmers J.D."/>
            <person name="Chotirmall S.H."/>
        </authorList>
    </citation>
    <scope>NUCLEOTIDE SEQUENCE</scope>
    <source>
        <strain evidence="13">TT0077</strain>
    </source>
</reference>
<dbReference type="InterPro" id="IPR039429">
    <property type="entry name" value="SHMT-like_dom"/>
</dbReference>
<comment type="function">
    <text evidence="11">Catalyzes the reversible interconversion of serine and glycine with tetrahydrofolate (THF) serving as the one-carbon carrier. This reaction serves as the major source of one-carbon groups required for the biosynthesis of purines, thymidylate, methionine, and other important biomolecules. Also exhibits THF-independent aldolase activity toward beta-hydroxyamino acids, producing glycine and aldehydes, via a retro-aldol mechanism.</text>
</comment>
<evidence type="ECO:0000256" key="11">
    <source>
        <dbReference type="HAMAP-Rule" id="MF_00051"/>
    </source>
</evidence>
<evidence type="ECO:0000256" key="3">
    <source>
        <dbReference type="ARBA" id="ARBA00004496"/>
    </source>
</evidence>
<dbReference type="InterPro" id="IPR019798">
    <property type="entry name" value="Ser_HO-MeTrfase_PLP_BS"/>
</dbReference>
<dbReference type="GO" id="GO:0035999">
    <property type="term" value="P:tetrahydrofolate interconversion"/>
    <property type="evidence" value="ECO:0007669"/>
    <property type="project" value="UniProtKB-UniRule"/>
</dbReference>
<evidence type="ECO:0000256" key="2">
    <source>
        <dbReference type="ARBA" id="ARBA00001933"/>
    </source>
</evidence>
<evidence type="ECO:0000256" key="1">
    <source>
        <dbReference type="ARBA" id="ARBA00001528"/>
    </source>
</evidence>